<dbReference type="GeneID" id="117141175"/>
<organism evidence="2 3">
    <name type="scientific">Drosophila mauritiana</name>
    <name type="common">Fruit fly</name>
    <dbReference type="NCBI Taxonomy" id="7226"/>
    <lineage>
        <taxon>Eukaryota</taxon>
        <taxon>Metazoa</taxon>
        <taxon>Ecdysozoa</taxon>
        <taxon>Arthropoda</taxon>
        <taxon>Hexapoda</taxon>
        <taxon>Insecta</taxon>
        <taxon>Pterygota</taxon>
        <taxon>Neoptera</taxon>
        <taxon>Endopterygota</taxon>
        <taxon>Diptera</taxon>
        <taxon>Brachycera</taxon>
        <taxon>Muscomorpha</taxon>
        <taxon>Ephydroidea</taxon>
        <taxon>Drosophilidae</taxon>
        <taxon>Drosophila</taxon>
        <taxon>Sophophora</taxon>
    </lineage>
</organism>
<name>A0A6P8K811_DROMA</name>
<dbReference type="PANTHER" id="PTHR31649:SF10">
    <property type="entry name" value="IP19903P-RELATED"/>
    <property type="match status" value="1"/>
</dbReference>
<evidence type="ECO:0000313" key="2">
    <source>
        <dbReference type="Proteomes" id="UP000515162"/>
    </source>
</evidence>
<protein>
    <submittedName>
        <fullName evidence="3">Uncharacterized protein LOC117141175</fullName>
    </submittedName>
</protein>
<dbReference type="InterPro" id="IPR006616">
    <property type="entry name" value="DM9_repeat"/>
</dbReference>
<evidence type="ECO:0000256" key="1">
    <source>
        <dbReference type="SAM" id="SignalP"/>
    </source>
</evidence>
<dbReference type="Pfam" id="PF11901">
    <property type="entry name" value="DM9"/>
    <property type="match status" value="1"/>
</dbReference>
<accession>A0A6P8K811</accession>
<proteinExistence type="predicted"/>
<evidence type="ECO:0000313" key="3">
    <source>
        <dbReference type="RefSeq" id="XP_033160404.1"/>
    </source>
</evidence>
<keyword evidence="1" id="KW-0732">Signal</keyword>
<dbReference type="PANTHER" id="PTHR31649">
    <property type="entry name" value="AGAP009604-PA"/>
    <property type="match status" value="1"/>
</dbReference>
<reference evidence="3" key="1">
    <citation type="submission" date="2025-08" db="UniProtKB">
        <authorList>
            <consortium name="RefSeq"/>
        </authorList>
    </citation>
    <scope>IDENTIFICATION</scope>
    <source>
        <strain evidence="3">Mau12</strain>
        <tissue evidence="3">Whole Body</tissue>
    </source>
</reference>
<dbReference type="RefSeq" id="XP_033160404.1">
    <property type="nucleotide sequence ID" value="XM_033304513.1"/>
</dbReference>
<dbReference type="SMART" id="SM00696">
    <property type="entry name" value="DM9"/>
    <property type="match status" value="2"/>
</dbReference>
<gene>
    <name evidence="3" type="primary">LOC117141175</name>
</gene>
<feature type="chain" id="PRO_5027843405" evidence="1">
    <location>
        <begin position="18"/>
        <end position="180"/>
    </location>
</feature>
<sequence length="180" mass="20010">MYKVACVVLALFAVAYAVPSTYDTEHVWKAGNLSYVVPYNAIVGGFDPYGFTTYVGRVKYSNSILPARVVAETGTAYFNTETASSKLLVYDILVAERDVKYYWVRSFDGFYEKGAVAVGTTVKDERVFCCRAKTDGGILIGTLLLSSQKVCIIKHESLALRKFDKYEVLVAQPKINGTFY</sequence>
<keyword evidence="2" id="KW-1185">Reference proteome</keyword>
<dbReference type="AlphaFoldDB" id="A0A6P8K811"/>
<dbReference type="Proteomes" id="UP000515162">
    <property type="component" value="Chromosome 3L"/>
</dbReference>
<feature type="signal peptide" evidence="1">
    <location>
        <begin position="1"/>
        <end position="17"/>
    </location>
</feature>